<feature type="transmembrane region" description="Helical" evidence="1">
    <location>
        <begin position="20"/>
        <end position="42"/>
    </location>
</feature>
<keyword evidence="1" id="KW-0812">Transmembrane</keyword>
<gene>
    <name evidence="2" type="ORF">V5799_025790</name>
</gene>
<accession>A0AAQ4E8A5</accession>
<keyword evidence="3" id="KW-1185">Reference proteome</keyword>
<protein>
    <submittedName>
        <fullName evidence="2">Uncharacterized protein</fullName>
    </submittedName>
</protein>
<name>A0AAQ4E8A5_AMBAM</name>
<dbReference type="EMBL" id="JARKHS020020317">
    <property type="protein sequence ID" value="KAK8770969.1"/>
    <property type="molecule type" value="Genomic_DNA"/>
</dbReference>
<sequence length="70" mass="7656">MVRISSLTTYSPNPPPPFFFLLHICPTVILASVVLWGSALAATPGAVRLLRLHRAPLNAGLWLRCPFFGL</sequence>
<evidence type="ECO:0000256" key="1">
    <source>
        <dbReference type="SAM" id="Phobius"/>
    </source>
</evidence>
<dbReference type="Proteomes" id="UP001321473">
    <property type="component" value="Unassembled WGS sequence"/>
</dbReference>
<reference evidence="2 3" key="1">
    <citation type="journal article" date="2023" name="Arcadia Sci">
        <title>De novo assembly of a long-read Amblyomma americanum tick genome.</title>
        <authorList>
            <person name="Chou S."/>
            <person name="Poskanzer K.E."/>
            <person name="Rollins M."/>
            <person name="Thuy-Boun P.S."/>
        </authorList>
    </citation>
    <scope>NUCLEOTIDE SEQUENCE [LARGE SCALE GENOMIC DNA]</scope>
    <source>
        <strain evidence="2">F_SG_1</strain>
        <tissue evidence="2">Salivary glands</tissue>
    </source>
</reference>
<dbReference type="AlphaFoldDB" id="A0AAQ4E8A5"/>
<organism evidence="2 3">
    <name type="scientific">Amblyomma americanum</name>
    <name type="common">Lone star tick</name>
    <dbReference type="NCBI Taxonomy" id="6943"/>
    <lineage>
        <taxon>Eukaryota</taxon>
        <taxon>Metazoa</taxon>
        <taxon>Ecdysozoa</taxon>
        <taxon>Arthropoda</taxon>
        <taxon>Chelicerata</taxon>
        <taxon>Arachnida</taxon>
        <taxon>Acari</taxon>
        <taxon>Parasitiformes</taxon>
        <taxon>Ixodida</taxon>
        <taxon>Ixodoidea</taxon>
        <taxon>Ixodidae</taxon>
        <taxon>Amblyomminae</taxon>
        <taxon>Amblyomma</taxon>
    </lineage>
</organism>
<evidence type="ECO:0000313" key="3">
    <source>
        <dbReference type="Proteomes" id="UP001321473"/>
    </source>
</evidence>
<keyword evidence="1" id="KW-0472">Membrane</keyword>
<keyword evidence="1" id="KW-1133">Transmembrane helix</keyword>
<proteinExistence type="predicted"/>
<comment type="caution">
    <text evidence="2">The sequence shown here is derived from an EMBL/GenBank/DDBJ whole genome shotgun (WGS) entry which is preliminary data.</text>
</comment>
<evidence type="ECO:0000313" key="2">
    <source>
        <dbReference type="EMBL" id="KAK8770969.1"/>
    </source>
</evidence>